<comment type="caution">
    <text evidence="2">The sequence shown here is derived from an EMBL/GenBank/DDBJ whole genome shotgun (WGS) entry which is preliminary data.</text>
</comment>
<dbReference type="AlphaFoldDB" id="A0A8H6X420"/>
<keyword evidence="3" id="KW-1185">Reference proteome</keyword>
<reference evidence="2" key="1">
    <citation type="submission" date="2020-05" db="EMBL/GenBank/DDBJ databases">
        <title>Mycena genomes resolve the evolution of fungal bioluminescence.</title>
        <authorList>
            <person name="Tsai I.J."/>
        </authorList>
    </citation>
    <scope>NUCLEOTIDE SEQUENCE</scope>
    <source>
        <strain evidence="2">CCC161011</strain>
    </source>
</reference>
<keyword evidence="1" id="KW-1133">Transmembrane helix</keyword>
<protein>
    <submittedName>
        <fullName evidence="2">Uncharacterized protein</fullName>
    </submittedName>
</protein>
<keyword evidence="1" id="KW-0812">Transmembrane</keyword>
<evidence type="ECO:0000256" key="1">
    <source>
        <dbReference type="SAM" id="Phobius"/>
    </source>
</evidence>
<dbReference type="Proteomes" id="UP000620124">
    <property type="component" value="Unassembled WGS sequence"/>
</dbReference>
<keyword evidence="1" id="KW-0472">Membrane</keyword>
<gene>
    <name evidence="2" type="ORF">MVEN_02312300</name>
</gene>
<evidence type="ECO:0000313" key="2">
    <source>
        <dbReference type="EMBL" id="KAF7334067.1"/>
    </source>
</evidence>
<evidence type="ECO:0000313" key="3">
    <source>
        <dbReference type="Proteomes" id="UP000620124"/>
    </source>
</evidence>
<accession>A0A8H6X420</accession>
<proteinExistence type="predicted"/>
<feature type="transmembrane region" description="Helical" evidence="1">
    <location>
        <begin position="288"/>
        <end position="308"/>
    </location>
</feature>
<organism evidence="2 3">
    <name type="scientific">Mycena venus</name>
    <dbReference type="NCBI Taxonomy" id="2733690"/>
    <lineage>
        <taxon>Eukaryota</taxon>
        <taxon>Fungi</taxon>
        <taxon>Dikarya</taxon>
        <taxon>Basidiomycota</taxon>
        <taxon>Agaricomycotina</taxon>
        <taxon>Agaricomycetes</taxon>
        <taxon>Agaricomycetidae</taxon>
        <taxon>Agaricales</taxon>
        <taxon>Marasmiineae</taxon>
        <taxon>Mycenaceae</taxon>
        <taxon>Mycena</taxon>
    </lineage>
</organism>
<dbReference type="EMBL" id="JACAZI010000027">
    <property type="protein sequence ID" value="KAF7334067.1"/>
    <property type="molecule type" value="Genomic_DNA"/>
</dbReference>
<name>A0A8H6X420_9AGAR</name>
<sequence length="371" mass="42023">MQYLLYPPFLAYPHLPCIFTSQSKPRNNSPAAVEFLATMLPPSKTIPYALNNNSTTWQLAPRTKLPSCGPLTFSIQCAREQNWRSFIMRGVGRCMSWMLRHGRARGWRRRRASRARVRSVYFLLPCFNPPRVPGNFFALRVLMICRIIFDSCEPHRPARLNLCRSQTGDFVCATLHDEGPPTPIILSLHAEAASLQSYVVLSQPSLLRTVSRCFKPAKVQLEPKPYAMRYIPCGLAVVSILADNANYRACTSTNGHTVMQQLTFLPSFAPPPPSDLPLQLVSRFKFSLVKSITASYVGLLFFVFPFVFKQAAVLTKLRFTANCGALMRQDGVIEQCKMWDARVMRLVERSSWADNITLMQFYDAEAQAVTR</sequence>